<organism evidence="1">
    <name type="scientific">Zea mays</name>
    <name type="common">Maize</name>
    <dbReference type="NCBI Taxonomy" id="4577"/>
    <lineage>
        <taxon>Eukaryota</taxon>
        <taxon>Viridiplantae</taxon>
        <taxon>Streptophyta</taxon>
        <taxon>Embryophyta</taxon>
        <taxon>Tracheophyta</taxon>
        <taxon>Spermatophyta</taxon>
        <taxon>Magnoliopsida</taxon>
        <taxon>Liliopsida</taxon>
        <taxon>Poales</taxon>
        <taxon>Poaceae</taxon>
        <taxon>PACMAD clade</taxon>
        <taxon>Panicoideae</taxon>
        <taxon>Andropogonodae</taxon>
        <taxon>Andropogoneae</taxon>
        <taxon>Tripsacinae</taxon>
        <taxon>Zea</taxon>
    </lineage>
</organism>
<protein>
    <submittedName>
        <fullName evidence="1">Uncharacterized protein</fullName>
    </submittedName>
</protein>
<dbReference type="AlphaFoldDB" id="C4J7B0"/>
<reference evidence="1" key="2">
    <citation type="submission" date="2012-06" db="EMBL/GenBank/DDBJ databases">
        <authorList>
            <person name="Yu Y."/>
            <person name="Currie J."/>
            <person name="Lomeli R."/>
            <person name="Angelova A."/>
            <person name="Collura K."/>
            <person name="Wissotski M."/>
            <person name="Campos D."/>
            <person name="Kudrna D."/>
            <person name="Golser W."/>
            <person name="Ashely E."/>
            <person name="Descour A."/>
            <person name="Fernandes J."/>
            <person name="Soderlund C."/>
            <person name="Walbot V."/>
        </authorList>
    </citation>
    <scope>NUCLEOTIDE SEQUENCE</scope>
    <source>
        <strain evidence="1">B73</strain>
    </source>
</reference>
<proteinExistence type="evidence at transcript level"/>
<evidence type="ECO:0000313" key="1">
    <source>
        <dbReference type="EMBL" id="ACR37060.1"/>
    </source>
</evidence>
<name>C4J7B0_MAIZE</name>
<accession>C4J7B0</accession>
<reference evidence="1" key="1">
    <citation type="journal article" date="2009" name="PLoS Genet.">
        <title>Sequencing, mapping, and analysis of 27,455 maize full-length cDNAs.</title>
        <authorList>
            <person name="Soderlund C."/>
            <person name="Descour A."/>
            <person name="Kudrna D."/>
            <person name="Bomhoff M."/>
            <person name="Boyd L."/>
            <person name="Currie J."/>
            <person name="Angelova A."/>
            <person name="Collura K."/>
            <person name="Wissotski M."/>
            <person name="Ashley E."/>
            <person name="Morrow D."/>
            <person name="Fernandes J."/>
            <person name="Walbot V."/>
            <person name="Yu Y."/>
        </authorList>
    </citation>
    <scope>NUCLEOTIDE SEQUENCE</scope>
    <source>
        <strain evidence="1">B73</strain>
    </source>
</reference>
<dbReference type="EMBL" id="BT086707">
    <property type="protein sequence ID" value="ACR37060.1"/>
    <property type="molecule type" value="mRNA"/>
</dbReference>
<sequence length="38" mass="4251">MNELINNEGSGASAQLQSVEFIDVPPLLHALLFLHRIY</sequence>